<evidence type="ECO:0000313" key="5">
    <source>
        <dbReference type="Proteomes" id="UP000000814"/>
    </source>
</evidence>
<dbReference type="GeneID" id="44998945"/>
<dbReference type="InterPro" id="IPR036331">
    <property type="entry name" value="Chagasin-like_sf"/>
</dbReference>
<evidence type="ECO:0000259" key="3">
    <source>
        <dbReference type="Pfam" id="PF09394"/>
    </source>
</evidence>
<dbReference type="Proteomes" id="UP000000814">
    <property type="component" value="Chromosome"/>
</dbReference>
<proteinExistence type="predicted"/>
<evidence type="ECO:0000256" key="1">
    <source>
        <dbReference type="ARBA" id="ARBA00022690"/>
    </source>
</evidence>
<dbReference type="PATRIC" id="fig|272562.8.peg.2663"/>
<dbReference type="EMBL" id="AE001437">
    <property type="protein sequence ID" value="AAK80421.1"/>
    <property type="molecule type" value="Genomic_DNA"/>
</dbReference>
<dbReference type="RefSeq" id="WP_010965762.1">
    <property type="nucleotide sequence ID" value="NC_003030.1"/>
</dbReference>
<reference evidence="4 5" key="1">
    <citation type="journal article" date="2001" name="J. Bacteriol.">
        <title>Genome sequence and comparative analysis of the solvent-producing bacterium Clostridium acetobutylicum.</title>
        <authorList>
            <person name="Nolling J."/>
            <person name="Breton G."/>
            <person name="Omelchenko M.V."/>
            <person name="Makarova K.S."/>
            <person name="Zeng Q."/>
            <person name="Gibson R."/>
            <person name="Lee H.M."/>
            <person name="Dubois J."/>
            <person name="Qiu D."/>
            <person name="Hitti J."/>
            <person name="Wolf Y.I."/>
            <person name="Tatusov R.L."/>
            <person name="Sabathe F."/>
            <person name="Doucette-Stamm L."/>
            <person name="Soucaille P."/>
            <person name="Daly M.J."/>
            <person name="Bennett G.N."/>
            <person name="Koonin E.V."/>
            <person name="Smith D.R."/>
        </authorList>
    </citation>
    <scope>NUCLEOTIDE SEQUENCE [LARGE SCALE GENOMIC DNA]</scope>
    <source>
        <strain evidence="5">ATCC 824 / DSM 792 / JCM 1419 / LMG 5710 / VKM B-1787</strain>
    </source>
</reference>
<gene>
    <name evidence="4" type="ordered locus">CA_C2467</name>
</gene>
<dbReference type="OrthoDB" id="1934200at2"/>
<name>Q97GA2_CLOAB</name>
<dbReference type="eggNOG" id="COG5513">
    <property type="taxonomic scope" value="Bacteria"/>
</dbReference>
<dbReference type="AlphaFoldDB" id="Q97GA2"/>
<accession>Q97GA2</accession>
<dbReference type="STRING" id="272562.CA_C2467"/>
<sequence length="107" mass="11970">MTNNEGYGTLLITNGINRVKLGEKTWIILNANSSTGYVWRLTLDNSKVYRIDKNFYLPSRTGSVGTPGKAVWILKAIKKGEASIVLNYARVFDKEALKSIVYSIIVE</sequence>
<organism evidence="4 5">
    <name type="scientific">Clostridium acetobutylicum (strain ATCC 824 / DSM 792 / JCM 1419 / IAM 19013 / LMG 5710 / NBRC 13948 / NRRL B-527 / VKM B-1787 / 2291 / W)</name>
    <dbReference type="NCBI Taxonomy" id="272562"/>
    <lineage>
        <taxon>Bacteria</taxon>
        <taxon>Bacillati</taxon>
        <taxon>Bacillota</taxon>
        <taxon>Clostridia</taxon>
        <taxon>Eubacteriales</taxon>
        <taxon>Clostridiaceae</taxon>
        <taxon>Clostridium</taxon>
    </lineage>
</organism>
<keyword evidence="1" id="KW-0646">Protease inhibitor</keyword>
<evidence type="ECO:0000313" key="4">
    <source>
        <dbReference type="EMBL" id="AAK80421.1"/>
    </source>
</evidence>
<keyword evidence="2" id="KW-0789">Thiol protease inhibitor</keyword>
<feature type="domain" description="Proteinase inhibitor I42 chagasin" evidence="3">
    <location>
        <begin position="19"/>
        <end position="100"/>
    </location>
</feature>
<dbReference type="Gene3D" id="2.60.40.2020">
    <property type="match status" value="1"/>
</dbReference>
<dbReference type="HOGENOM" id="CLU_2205391_0_0_9"/>
<dbReference type="PIR" id="B97204">
    <property type="entry name" value="B97204"/>
</dbReference>
<dbReference type="Pfam" id="PF09394">
    <property type="entry name" value="Inhibitor_I42"/>
    <property type="match status" value="1"/>
</dbReference>
<dbReference type="KEGG" id="cac:CA_C2467"/>
<dbReference type="GO" id="GO:0004869">
    <property type="term" value="F:cysteine-type endopeptidase inhibitor activity"/>
    <property type="evidence" value="ECO:0007669"/>
    <property type="project" value="UniProtKB-KW"/>
</dbReference>
<dbReference type="SUPFAM" id="SSF141066">
    <property type="entry name" value="ICP-like"/>
    <property type="match status" value="1"/>
</dbReference>
<protein>
    <recommendedName>
        <fullName evidence="3">Proteinase inhibitor I42 chagasin domain-containing protein</fullName>
    </recommendedName>
</protein>
<evidence type="ECO:0000256" key="2">
    <source>
        <dbReference type="ARBA" id="ARBA00022704"/>
    </source>
</evidence>
<keyword evidence="5" id="KW-1185">Reference proteome</keyword>
<dbReference type="InterPro" id="IPR018990">
    <property type="entry name" value="Prot_inh_I42_chagasin"/>
</dbReference>